<dbReference type="PANTHER" id="PTHR30015">
    <property type="entry name" value="MRR RESTRICTION SYSTEM PROTEIN"/>
    <property type="match status" value="1"/>
</dbReference>
<dbReference type="InterPro" id="IPR011335">
    <property type="entry name" value="Restrct_endonuc-II-like"/>
</dbReference>
<dbReference type="Pfam" id="PF04471">
    <property type="entry name" value="Mrr_cat"/>
    <property type="match status" value="1"/>
</dbReference>
<name>A0A937A8A3_9FLAO</name>
<reference evidence="3" key="1">
    <citation type="submission" date="2021-01" db="EMBL/GenBank/DDBJ databases">
        <authorList>
            <person name="Zhong Y.L."/>
        </authorList>
    </citation>
    <scope>NUCLEOTIDE SEQUENCE</scope>
    <source>
        <strain evidence="3">KCTC 23302</strain>
    </source>
</reference>
<dbReference type="RefSeq" id="WP_201924597.1">
    <property type="nucleotide sequence ID" value="NZ_BAABAX010000013.1"/>
</dbReference>
<dbReference type="InterPro" id="IPR011856">
    <property type="entry name" value="tRNA_endonuc-like_dom_sf"/>
</dbReference>
<feature type="transmembrane region" description="Helical" evidence="1">
    <location>
        <begin position="6"/>
        <end position="24"/>
    </location>
</feature>
<sequence>MSFSYLIFLVCLGVIFFLLTFKPGKHRRNIRKGKQIIQKINTFDHPGQKINYLKKIDPFVFEELLLSAFKNKGFKIVRNKRYTGDGGIDGVLYDQQNNKIVLQAKRYSNYINRQHLKDFERIIALKKATKGYFVHTGKSSPDTRKLFFSSKIEIIGGSKLLELLATH</sequence>
<keyword evidence="1" id="KW-0472">Membrane</keyword>
<dbReference type="AlphaFoldDB" id="A0A937A8A3"/>
<evidence type="ECO:0000256" key="1">
    <source>
        <dbReference type="SAM" id="Phobius"/>
    </source>
</evidence>
<keyword evidence="1" id="KW-1133">Transmembrane helix</keyword>
<feature type="domain" description="Restriction endonuclease type IV Mrr" evidence="2">
    <location>
        <begin position="53"/>
        <end position="164"/>
    </location>
</feature>
<dbReference type="InterPro" id="IPR007560">
    <property type="entry name" value="Restrct_endonuc_IV_Mrr"/>
</dbReference>
<dbReference type="Gene3D" id="3.40.1350.10">
    <property type="match status" value="1"/>
</dbReference>
<keyword evidence="4" id="KW-1185">Reference proteome</keyword>
<protein>
    <submittedName>
        <fullName evidence="3">Restriction endonuclease</fullName>
    </submittedName>
</protein>
<evidence type="ECO:0000259" key="2">
    <source>
        <dbReference type="Pfam" id="PF04471"/>
    </source>
</evidence>
<proteinExistence type="predicted"/>
<dbReference type="GO" id="GO:0003677">
    <property type="term" value="F:DNA binding"/>
    <property type="evidence" value="ECO:0007669"/>
    <property type="project" value="InterPro"/>
</dbReference>
<accession>A0A937A8A3</accession>
<evidence type="ECO:0000313" key="3">
    <source>
        <dbReference type="EMBL" id="MBL0686059.1"/>
    </source>
</evidence>
<evidence type="ECO:0000313" key="4">
    <source>
        <dbReference type="Proteomes" id="UP000651057"/>
    </source>
</evidence>
<keyword evidence="3" id="KW-0378">Hydrolase</keyword>
<keyword evidence="3" id="KW-0255">Endonuclease</keyword>
<comment type="caution">
    <text evidence="3">The sequence shown here is derived from an EMBL/GenBank/DDBJ whole genome shotgun (WGS) entry which is preliminary data.</text>
</comment>
<dbReference type="Proteomes" id="UP000651057">
    <property type="component" value="Unassembled WGS sequence"/>
</dbReference>
<gene>
    <name evidence="3" type="ORF">JJQ60_21205</name>
</gene>
<dbReference type="InterPro" id="IPR052906">
    <property type="entry name" value="Type_IV_Methyl-Rstrct_Enzyme"/>
</dbReference>
<dbReference type="SUPFAM" id="SSF52980">
    <property type="entry name" value="Restriction endonuclease-like"/>
    <property type="match status" value="1"/>
</dbReference>
<organism evidence="3 4">
    <name type="scientific">Aquimarina mytili</name>
    <dbReference type="NCBI Taxonomy" id="874423"/>
    <lineage>
        <taxon>Bacteria</taxon>
        <taxon>Pseudomonadati</taxon>
        <taxon>Bacteroidota</taxon>
        <taxon>Flavobacteriia</taxon>
        <taxon>Flavobacteriales</taxon>
        <taxon>Flavobacteriaceae</taxon>
        <taxon>Aquimarina</taxon>
    </lineage>
</organism>
<keyword evidence="1" id="KW-0812">Transmembrane</keyword>
<dbReference type="PANTHER" id="PTHR30015:SF7">
    <property type="entry name" value="TYPE IV METHYL-DIRECTED RESTRICTION ENZYME ECOKMRR"/>
    <property type="match status" value="1"/>
</dbReference>
<dbReference type="EMBL" id="JAERQJ010000017">
    <property type="protein sequence ID" value="MBL0686059.1"/>
    <property type="molecule type" value="Genomic_DNA"/>
</dbReference>
<dbReference type="GO" id="GO:0015666">
    <property type="term" value="F:restriction endodeoxyribonuclease activity"/>
    <property type="evidence" value="ECO:0007669"/>
    <property type="project" value="TreeGrafter"/>
</dbReference>
<keyword evidence="3" id="KW-0540">Nuclease</keyword>
<dbReference type="GO" id="GO:0009307">
    <property type="term" value="P:DNA restriction-modification system"/>
    <property type="evidence" value="ECO:0007669"/>
    <property type="project" value="InterPro"/>
</dbReference>